<dbReference type="Pfam" id="PF02787">
    <property type="entry name" value="CPSase_L_D3"/>
    <property type="match status" value="1"/>
</dbReference>
<keyword evidence="9" id="KW-1185">Reference proteome</keyword>
<sequence>MYTRTPVFLLVEVLEAAPPGGLRSSHGNPKTLPLRNTPGTSQHLTAADTTLYVRSTFSKMRPPEQSSKPLSTWLEFAYGTPWYTGAIHALPEEGVHVALVNPYIATVQTSKLPFYKVYSVPVRAKAVLEIIDKEKADEILVSMSQTALVVSIGLYLNDDIERHNVRVTGARSSTQRIARSWRPSWRRLARRSLRVSRRRVEGCRSASVLVRSAIVLGFLGLGFAANDDEQRVLATRRCTARRRRPDQTDSGRSGSAQVEYEVVRDTKDNCITVEQQVPQAPLDSAKVSSGCASRRQCNAEPKPGRSGRLRRRRCGTRGLAPPMDERLFNVISALDAGYTINRVHELTKIDNWFLSKLPRISSLR</sequence>
<feature type="region of interest" description="Disordered" evidence="4">
    <location>
        <begin position="293"/>
        <end position="317"/>
    </location>
</feature>
<evidence type="ECO:0000256" key="3">
    <source>
        <dbReference type="ARBA" id="ARBA00022840"/>
    </source>
</evidence>
<evidence type="ECO:0000256" key="2">
    <source>
        <dbReference type="ARBA" id="ARBA00022741"/>
    </source>
</evidence>
<feature type="region of interest" description="Disordered" evidence="4">
    <location>
        <begin position="20"/>
        <end position="40"/>
    </location>
</feature>
<protein>
    <submittedName>
        <fullName evidence="8">Carbamoyl-phosphate synthetase large chain oligomerization domain</fullName>
    </submittedName>
</protein>
<dbReference type="Pfam" id="PF25596">
    <property type="entry name" value="CPSase_L_D1"/>
    <property type="match status" value="1"/>
</dbReference>
<evidence type="ECO:0000259" key="5">
    <source>
        <dbReference type="Pfam" id="PF02786"/>
    </source>
</evidence>
<dbReference type="InterPro" id="IPR058047">
    <property type="entry name" value="CPSase_preATP-grasp"/>
</dbReference>
<evidence type="ECO:0000256" key="4">
    <source>
        <dbReference type="SAM" id="MobiDB-lite"/>
    </source>
</evidence>
<evidence type="ECO:0000259" key="6">
    <source>
        <dbReference type="Pfam" id="PF02787"/>
    </source>
</evidence>
<reference evidence="8" key="1">
    <citation type="submission" date="2020-04" db="EMBL/GenBank/DDBJ databases">
        <title>Hybrid Assembly of Korean Phytophthora infestans isolates.</title>
        <authorList>
            <person name="Prokchorchik M."/>
            <person name="Lee Y."/>
            <person name="Seo J."/>
            <person name="Cho J.-H."/>
            <person name="Park Y.-E."/>
            <person name="Jang D.-C."/>
            <person name="Im J.-S."/>
            <person name="Choi J.-G."/>
            <person name="Park H.-J."/>
            <person name="Lee G.-B."/>
            <person name="Lee Y.-G."/>
            <person name="Hong S.-Y."/>
            <person name="Cho K."/>
            <person name="Sohn K.H."/>
        </authorList>
    </citation>
    <scope>NUCLEOTIDE SEQUENCE</scope>
    <source>
        <strain evidence="8">KR_1_A1</strain>
    </source>
</reference>
<evidence type="ECO:0000256" key="1">
    <source>
        <dbReference type="ARBA" id="ARBA00022598"/>
    </source>
</evidence>
<dbReference type="InterPro" id="IPR005480">
    <property type="entry name" value="CPSase_lsu_oligo"/>
</dbReference>
<dbReference type="GO" id="GO:0005737">
    <property type="term" value="C:cytoplasm"/>
    <property type="evidence" value="ECO:0007669"/>
    <property type="project" value="TreeGrafter"/>
</dbReference>
<dbReference type="SUPFAM" id="SSF48108">
    <property type="entry name" value="Carbamoyl phosphate synthetase, large subunit connection domain"/>
    <property type="match status" value="1"/>
</dbReference>
<feature type="domain" description="Carbamoyl phosphate synthase ATP-binding" evidence="5">
    <location>
        <begin position="208"/>
        <end position="275"/>
    </location>
</feature>
<name>A0A833TF49_PHYIN</name>
<evidence type="ECO:0000313" key="8">
    <source>
        <dbReference type="EMBL" id="KAF4045420.1"/>
    </source>
</evidence>
<dbReference type="Proteomes" id="UP000602510">
    <property type="component" value="Unassembled WGS sequence"/>
</dbReference>
<keyword evidence="3" id="KW-0067">ATP-binding</keyword>
<evidence type="ECO:0000259" key="7">
    <source>
        <dbReference type="Pfam" id="PF25596"/>
    </source>
</evidence>
<dbReference type="EMBL" id="WSZM01000047">
    <property type="protein sequence ID" value="KAF4045420.1"/>
    <property type="molecule type" value="Genomic_DNA"/>
</dbReference>
<evidence type="ECO:0000313" key="9">
    <source>
        <dbReference type="Proteomes" id="UP000602510"/>
    </source>
</evidence>
<dbReference type="PANTHER" id="PTHR11405:SF5">
    <property type="entry name" value="CAD PROTEIN"/>
    <property type="match status" value="1"/>
</dbReference>
<dbReference type="Gene3D" id="1.10.1030.10">
    <property type="entry name" value="Carbamoyl-phosphate synthetase, large subunit oligomerisation domain"/>
    <property type="match status" value="1"/>
</dbReference>
<dbReference type="InterPro" id="IPR016185">
    <property type="entry name" value="PreATP-grasp_dom_sf"/>
</dbReference>
<organism evidence="8 9">
    <name type="scientific">Phytophthora infestans</name>
    <name type="common">Potato late blight agent</name>
    <name type="synonym">Botrytis infestans</name>
    <dbReference type="NCBI Taxonomy" id="4787"/>
    <lineage>
        <taxon>Eukaryota</taxon>
        <taxon>Sar</taxon>
        <taxon>Stramenopiles</taxon>
        <taxon>Oomycota</taxon>
        <taxon>Peronosporomycetes</taxon>
        <taxon>Peronosporales</taxon>
        <taxon>Peronosporaceae</taxon>
        <taxon>Phytophthora</taxon>
    </lineage>
</organism>
<dbReference type="Pfam" id="PF02786">
    <property type="entry name" value="CPSase_L_D2"/>
    <property type="match status" value="1"/>
</dbReference>
<keyword evidence="1" id="KW-0436">Ligase</keyword>
<dbReference type="Gene3D" id="3.30.470.20">
    <property type="entry name" value="ATP-grasp fold, B domain"/>
    <property type="match status" value="1"/>
</dbReference>
<dbReference type="InterPro" id="IPR005479">
    <property type="entry name" value="CPAse_ATP-bd"/>
</dbReference>
<dbReference type="GO" id="GO:0004088">
    <property type="term" value="F:carbamoyl-phosphate synthase (glutamine-hydrolyzing) activity"/>
    <property type="evidence" value="ECO:0007669"/>
    <property type="project" value="TreeGrafter"/>
</dbReference>
<keyword evidence="2" id="KW-0547">Nucleotide-binding</keyword>
<proteinExistence type="predicted"/>
<dbReference type="GO" id="GO:0006541">
    <property type="term" value="P:glutamine metabolic process"/>
    <property type="evidence" value="ECO:0007669"/>
    <property type="project" value="TreeGrafter"/>
</dbReference>
<dbReference type="Gene3D" id="3.40.50.20">
    <property type="match status" value="1"/>
</dbReference>
<dbReference type="GO" id="GO:0005524">
    <property type="term" value="F:ATP binding"/>
    <property type="evidence" value="ECO:0007669"/>
    <property type="project" value="UniProtKB-KW"/>
</dbReference>
<feature type="compositionally biased region" description="Basic residues" evidence="4">
    <location>
        <begin position="305"/>
        <end position="315"/>
    </location>
</feature>
<accession>A0A833TF49</accession>
<feature type="domain" description="Carbamoyl-phosphate synthetase large subunit oligomerisation" evidence="6">
    <location>
        <begin position="319"/>
        <end position="361"/>
    </location>
</feature>
<feature type="domain" description="Carbamoyl phosphate synthase preATP-grasp" evidence="7">
    <location>
        <begin position="84"/>
        <end position="173"/>
    </location>
</feature>
<dbReference type="AlphaFoldDB" id="A0A833TF49"/>
<dbReference type="InterPro" id="IPR036897">
    <property type="entry name" value="CarbamoylP_synth_lsu_oligo_sf"/>
</dbReference>
<gene>
    <name evidence="8" type="ORF">GN244_ATG02163</name>
</gene>
<dbReference type="PANTHER" id="PTHR11405">
    <property type="entry name" value="CARBAMOYLTRANSFERASE FAMILY MEMBER"/>
    <property type="match status" value="1"/>
</dbReference>
<comment type="caution">
    <text evidence="8">The sequence shown here is derived from an EMBL/GenBank/DDBJ whole genome shotgun (WGS) entry which is preliminary data.</text>
</comment>
<dbReference type="SUPFAM" id="SSF52440">
    <property type="entry name" value="PreATP-grasp domain"/>
    <property type="match status" value="1"/>
</dbReference>